<keyword evidence="8" id="KW-0902">Two-component regulatory system</keyword>
<reference evidence="11" key="2">
    <citation type="submission" date="2020-09" db="EMBL/GenBank/DDBJ databases">
        <authorList>
            <person name="Sun Q."/>
            <person name="Zhou Y."/>
        </authorList>
    </citation>
    <scope>NUCLEOTIDE SEQUENCE</scope>
    <source>
        <strain evidence="11">CGMCC 1.12785</strain>
    </source>
</reference>
<comment type="catalytic activity">
    <reaction evidence="1">
        <text>ATP + protein L-histidine = ADP + protein N-phospho-L-histidine.</text>
        <dbReference type="EC" id="2.7.13.3"/>
    </reaction>
</comment>
<dbReference type="GO" id="GO:0000155">
    <property type="term" value="F:phosphorelay sensor kinase activity"/>
    <property type="evidence" value="ECO:0007669"/>
    <property type="project" value="InterPro"/>
</dbReference>
<feature type="transmembrane region" description="Helical" evidence="9">
    <location>
        <begin position="111"/>
        <end position="128"/>
    </location>
</feature>
<evidence type="ECO:0000256" key="8">
    <source>
        <dbReference type="ARBA" id="ARBA00023012"/>
    </source>
</evidence>
<accession>A0A8J2TX32</accession>
<protein>
    <recommendedName>
        <fullName evidence="2">histidine kinase</fullName>
        <ecNumber evidence="2">2.7.13.3</ecNumber>
    </recommendedName>
</protein>
<keyword evidence="12" id="KW-1185">Reference proteome</keyword>
<dbReference type="EMBL" id="BMFY01000004">
    <property type="protein sequence ID" value="GGA10238.1"/>
    <property type="molecule type" value="Genomic_DNA"/>
</dbReference>
<gene>
    <name evidence="11" type="ORF">GCM10011333_11200</name>
</gene>
<dbReference type="PANTHER" id="PTHR24421">
    <property type="entry name" value="NITRATE/NITRITE SENSOR PROTEIN NARX-RELATED"/>
    <property type="match status" value="1"/>
</dbReference>
<keyword evidence="3" id="KW-0597">Phosphoprotein</keyword>
<keyword evidence="6" id="KW-0418">Kinase</keyword>
<comment type="caution">
    <text evidence="11">The sequence shown here is derived from an EMBL/GenBank/DDBJ whole genome shotgun (WGS) entry which is preliminary data.</text>
</comment>
<dbReference type="Pfam" id="PF07730">
    <property type="entry name" value="HisKA_3"/>
    <property type="match status" value="1"/>
</dbReference>
<feature type="domain" description="Signal transduction histidine kinase subgroup 3 dimerisation and phosphoacceptor" evidence="10">
    <location>
        <begin position="184"/>
        <end position="246"/>
    </location>
</feature>
<dbReference type="InterPro" id="IPR050482">
    <property type="entry name" value="Sensor_HK_TwoCompSys"/>
</dbReference>
<dbReference type="GO" id="GO:0005524">
    <property type="term" value="F:ATP binding"/>
    <property type="evidence" value="ECO:0007669"/>
    <property type="project" value="UniProtKB-KW"/>
</dbReference>
<dbReference type="Gene3D" id="1.20.5.1930">
    <property type="match status" value="1"/>
</dbReference>
<proteinExistence type="predicted"/>
<keyword evidence="9" id="KW-0472">Membrane</keyword>
<evidence type="ECO:0000256" key="2">
    <source>
        <dbReference type="ARBA" id="ARBA00012438"/>
    </source>
</evidence>
<keyword evidence="5" id="KW-0547">Nucleotide-binding</keyword>
<feature type="transmembrane region" description="Helical" evidence="9">
    <location>
        <begin position="51"/>
        <end position="70"/>
    </location>
</feature>
<keyword evidence="4" id="KW-0808">Transferase</keyword>
<keyword evidence="9" id="KW-1133">Transmembrane helix</keyword>
<sequence>MTLVNRRAPVPRFFSTTSFSTRGRVLFGSVAGFAFVVELTATLLRIDGSSFLGVIETAVIAATLIVTAWQPSMGGMLVMLAAFSAFWWTDADVFNLAIAPAAALVARASRLPLAVLFGATVVAWATVLSNTQQHMWFDGVGAATLAAIGAAVGVAFRIAAARTEKLHDQIAEHQQERQRAVTFERKQIARELHDVVAHGLTVIAMQARVLDTAQAPAARERAQLAIGDASRQALADLRRMLVTLRDDMPEASMEPDEASGTLAQRIDDFAHRLETAGAHVDTAVTDGIDLPRSKELTAIRVAQEATTNILKHAPGCQHVTFEVAHADEGVEIVITNSAPPPNTELPPASGFGLVGLRERLDLFSGTLEAGPHEDGWRVRAWLPGDER</sequence>
<dbReference type="Proteomes" id="UP000616114">
    <property type="component" value="Unassembled WGS sequence"/>
</dbReference>
<keyword evidence="9" id="KW-0812">Transmembrane</keyword>
<dbReference type="GO" id="GO:0046983">
    <property type="term" value="F:protein dimerization activity"/>
    <property type="evidence" value="ECO:0007669"/>
    <property type="project" value="InterPro"/>
</dbReference>
<dbReference type="AlphaFoldDB" id="A0A8J2TX32"/>
<dbReference type="PANTHER" id="PTHR24421:SF10">
    <property type="entry name" value="NITRATE_NITRITE SENSOR PROTEIN NARQ"/>
    <property type="match status" value="1"/>
</dbReference>
<evidence type="ECO:0000256" key="7">
    <source>
        <dbReference type="ARBA" id="ARBA00022840"/>
    </source>
</evidence>
<evidence type="ECO:0000256" key="3">
    <source>
        <dbReference type="ARBA" id="ARBA00022553"/>
    </source>
</evidence>
<dbReference type="InterPro" id="IPR011712">
    <property type="entry name" value="Sig_transdc_His_kin_sub3_dim/P"/>
</dbReference>
<evidence type="ECO:0000256" key="4">
    <source>
        <dbReference type="ARBA" id="ARBA00022679"/>
    </source>
</evidence>
<dbReference type="InterPro" id="IPR036890">
    <property type="entry name" value="HATPase_C_sf"/>
</dbReference>
<evidence type="ECO:0000256" key="1">
    <source>
        <dbReference type="ARBA" id="ARBA00000085"/>
    </source>
</evidence>
<feature type="transmembrane region" description="Helical" evidence="9">
    <location>
        <begin position="76"/>
        <end position="99"/>
    </location>
</feature>
<dbReference type="GO" id="GO:0016020">
    <property type="term" value="C:membrane"/>
    <property type="evidence" value="ECO:0007669"/>
    <property type="project" value="InterPro"/>
</dbReference>
<evidence type="ECO:0000313" key="12">
    <source>
        <dbReference type="Proteomes" id="UP000616114"/>
    </source>
</evidence>
<dbReference type="EC" id="2.7.13.3" evidence="2"/>
<name>A0A8J2TX32_9MICO</name>
<evidence type="ECO:0000256" key="9">
    <source>
        <dbReference type="SAM" id="Phobius"/>
    </source>
</evidence>
<dbReference type="Gene3D" id="3.30.565.10">
    <property type="entry name" value="Histidine kinase-like ATPase, C-terminal domain"/>
    <property type="match status" value="1"/>
</dbReference>
<feature type="transmembrane region" description="Helical" evidence="9">
    <location>
        <begin position="25"/>
        <end position="44"/>
    </location>
</feature>
<reference evidence="11" key="1">
    <citation type="journal article" date="2014" name="Int. J. Syst. Evol. Microbiol.">
        <title>Complete genome sequence of Corynebacterium casei LMG S-19264T (=DSM 44701T), isolated from a smear-ripened cheese.</title>
        <authorList>
            <consortium name="US DOE Joint Genome Institute (JGI-PGF)"/>
            <person name="Walter F."/>
            <person name="Albersmeier A."/>
            <person name="Kalinowski J."/>
            <person name="Ruckert C."/>
        </authorList>
    </citation>
    <scope>NUCLEOTIDE SEQUENCE</scope>
    <source>
        <strain evidence="11">CGMCC 1.12785</strain>
    </source>
</reference>
<keyword evidence="7" id="KW-0067">ATP-binding</keyword>
<organism evidence="11 12">
    <name type="scientific">Sediminivirga luteola</name>
    <dbReference type="NCBI Taxonomy" id="1774748"/>
    <lineage>
        <taxon>Bacteria</taxon>
        <taxon>Bacillati</taxon>
        <taxon>Actinomycetota</taxon>
        <taxon>Actinomycetes</taxon>
        <taxon>Micrococcales</taxon>
        <taxon>Brevibacteriaceae</taxon>
        <taxon>Sediminivirga</taxon>
    </lineage>
</organism>
<dbReference type="CDD" id="cd16917">
    <property type="entry name" value="HATPase_UhpB-NarQ-NarX-like"/>
    <property type="match status" value="1"/>
</dbReference>
<evidence type="ECO:0000256" key="5">
    <source>
        <dbReference type="ARBA" id="ARBA00022741"/>
    </source>
</evidence>
<dbReference type="RefSeq" id="WP_188549952.1">
    <property type="nucleotide sequence ID" value="NZ_BMFY01000004.1"/>
</dbReference>
<evidence type="ECO:0000259" key="10">
    <source>
        <dbReference type="Pfam" id="PF07730"/>
    </source>
</evidence>
<dbReference type="SUPFAM" id="SSF55874">
    <property type="entry name" value="ATPase domain of HSP90 chaperone/DNA topoisomerase II/histidine kinase"/>
    <property type="match status" value="1"/>
</dbReference>
<feature type="transmembrane region" description="Helical" evidence="9">
    <location>
        <begin position="140"/>
        <end position="160"/>
    </location>
</feature>
<evidence type="ECO:0000313" key="11">
    <source>
        <dbReference type="EMBL" id="GGA10238.1"/>
    </source>
</evidence>
<evidence type="ECO:0000256" key="6">
    <source>
        <dbReference type="ARBA" id="ARBA00022777"/>
    </source>
</evidence>